<reference evidence="2" key="2">
    <citation type="submission" date="2021-04" db="EMBL/GenBank/DDBJ databases">
        <authorList>
            <person name="Gilroy R."/>
        </authorList>
    </citation>
    <scope>NUCLEOTIDE SEQUENCE</scope>
    <source>
        <strain evidence="2">A6-441</strain>
    </source>
</reference>
<dbReference type="AlphaFoldDB" id="A0A9E2NYB2"/>
<accession>A0A9E2NYB2</accession>
<sequence>MRKTLLLLGALGVFASLSAANDIDVSGNLEIKAEVVTPLKLTLSPLDFGIVAQGGTKTASNPGAIKIEGQTGRNVNIYFTSNGVDNNLLANNVTLNHERVEGQTINYVPDVTLNGQRLTNQTIALSSGIAELKVGGSVTAASDAAIGNYNTDVVVRVAYN</sequence>
<feature type="signal peptide" evidence="1">
    <location>
        <begin position="1"/>
        <end position="19"/>
    </location>
</feature>
<evidence type="ECO:0008006" key="4">
    <source>
        <dbReference type="Google" id="ProtNLM"/>
    </source>
</evidence>
<comment type="caution">
    <text evidence="2">The sequence shown here is derived from an EMBL/GenBank/DDBJ whole genome shotgun (WGS) entry which is preliminary data.</text>
</comment>
<dbReference type="Proteomes" id="UP000724657">
    <property type="component" value="Unassembled WGS sequence"/>
</dbReference>
<gene>
    <name evidence="2" type="ORF">IAA47_02370</name>
</gene>
<evidence type="ECO:0000256" key="1">
    <source>
        <dbReference type="SAM" id="SignalP"/>
    </source>
</evidence>
<protein>
    <recommendedName>
        <fullName evidence="4">DUF4402 domain-containing protein</fullName>
    </recommendedName>
</protein>
<name>A0A9E2NYB2_9FUSO</name>
<keyword evidence="1" id="KW-0732">Signal</keyword>
<proteinExistence type="predicted"/>
<evidence type="ECO:0000313" key="2">
    <source>
        <dbReference type="EMBL" id="MBU3841826.1"/>
    </source>
</evidence>
<reference evidence="2" key="1">
    <citation type="journal article" date="2021" name="PeerJ">
        <title>Extensive microbial diversity within the chicken gut microbiome revealed by metagenomics and culture.</title>
        <authorList>
            <person name="Gilroy R."/>
            <person name="Ravi A."/>
            <person name="Getino M."/>
            <person name="Pursley I."/>
            <person name="Horton D.L."/>
            <person name="Alikhan N.F."/>
            <person name="Baker D."/>
            <person name="Gharbi K."/>
            <person name="Hall N."/>
            <person name="Watson M."/>
            <person name="Adriaenssens E.M."/>
            <person name="Foster-Nyarko E."/>
            <person name="Jarju S."/>
            <person name="Secka A."/>
            <person name="Antonio M."/>
            <person name="Oren A."/>
            <person name="Chaudhuri R.R."/>
            <person name="La Ragione R."/>
            <person name="Hildebrand F."/>
            <person name="Pallen M.J."/>
        </authorList>
    </citation>
    <scope>NUCLEOTIDE SEQUENCE</scope>
    <source>
        <strain evidence="2">A6-441</strain>
    </source>
</reference>
<dbReference type="EMBL" id="JAHLFN010000019">
    <property type="protein sequence ID" value="MBU3841826.1"/>
    <property type="molecule type" value="Genomic_DNA"/>
</dbReference>
<organism evidence="2 3">
    <name type="scientific">Candidatus Fusobacterium pullicola</name>
    <dbReference type="NCBI Taxonomy" id="2838601"/>
    <lineage>
        <taxon>Bacteria</taxon>
        <taxon>Fusobacteriati</taxon>
        <taxon>Fusobacteriota</taxon>
        <taxon>Fusobacteriia</taxon>
        <taxon>Fusobacteriales</taxon>
        <taxon>Fusobacteriaceae</taxon>
        <taxon>Fusobacterium</taxon>
    </lineage>
</organism>
<feature type="chain" id="PRO_5039731656" description="DUF4402 domain-containing protein" evidence="1">
    <location>
        <begin position="20"/>
        <end position="160"/>
    </location>
</feature>
<evidence type="ECO:0000313" key="3">
    <source>
        <dbReference type="Proteomes" id="UP000724657"/>
    </source>
</evidence>